<accession>A0AAW2AX04</accession>
<dbReference type="AlphaFoldDB" id="A0AAW2AX04"/>
<comment type="caution">
    <text evidence="2">The sequence shown here is derived from an EMBL/GenBank/DDBJ whole genome shotgun (WGS) entry which is preliminary data.</text>
</comment>
<dbReference type="Gene3D" id="2.40.50.140">
    <property type="entry name" value="Nucleic acid-binding proteins"/>
    <property type="match status" value="1"/>
</dbReference>
<dbReference type="Proteomes" id="UP001479290">
    <property type="component" value="Unassembled WGS sequence"/>
</dbReference>
<feature type="compositionally biased region" description="Gly residues" evidence="1">
    <location>
        <begin position="90"/>
        <end position="102"/>
    </location>
</feature>
<feature type="non-terminal residue" evidence="2">
    <location>
        <position position="102"/>
    </location>
</feature>
<reference evidence="2 3" key="1">
    <citation type="submission" date="2024-05" db="EMBL/GenBank/DDBJ databases">
        <title>A high-quality chromosomal-level genome assembly of Topmouth culter (Culter alburnus).</title>
        <authorList>
            <person name="Zhao H."/>
        </authorList>
    </citation>
    <scope>NUCLEOTIDE SEQUENCE [LARGE SCALE GENOMIC DNA]</scope>
    <source>
        <strain evidence="2">CATC2023</strain>
        <tissue evidence="2">Muscle</tissue>
    </source>
</reference>
<feature type="region of interest" description="Disordered" evidence="1">
    <location>
        <begin position="83"/>
        <end position="102"/>
    </location>
</feature>
<dbReference type="InterPro" id="IPR012340">
    <property type="entry name" value="NA-bd_OB-fold"/>
</dbReference>
<evidence type="ECO:0000256" key="1">
    <source>
        <dbReference type="SAM" id="MobiDB-lite"/>
    </source>
</evidence>
<dbReference type="EMBL" id="JAWDJR010000003">
    <property type="protein sequence ID" value="KAK9977074.1"/>
    <property type="molecule type" value="Genomic_DNA"/>
</dbReference>
<gene>
    <name evidence="2" type="ORF">ABG768_018895</name>
</gene>
<protein>
    <submittedName>
        <fullName evidence="2">Uncharacterized protein</fullName>
    </submittedName>
</protein>
<proteinExistence type="predicted"/>
<dbReference type="SUPFAM" id="SSF50249">
    <property type="entry name" value="Nucleic acid-binding proteins"/>
    <property type="match status" value="1"/>
</dbReference>
<evidence type="ECO:0000313" key="3">
    <source>
        <dbReference type="Proteomes" id="UP001479290"/>
    </source>
</evidence>
<name>A0AAW2AX04_CULAL</name>
<feature type="non-terminal residue" evidence="2">
    <location>
        <position position="1"/>
    </location>
</feature>
<keyword evidence="3" id="KW-1185">Reference proteome</keyword>
<organism evidence="2 3">
    <name type="scientific">Culter alburnus</name>
    <name type="common">Topmouth culter</name>
    <dbReference type="NCBI Taxonomy" id="194366"/>
    <lineage>
        <taxon>Eukaryota</taxon>
        <taxon>Metazoa</taxon>
        <taxon>Chordata</taxon>
        <taxon>Craniata</taxon>
        <taxon>Vertebrata</taxon>
        <taxon>Euteleostomi</taxon>
        <taxon>Actinopterygii</taxon>
        <taxon>Neopterygii</taxon>
        <taxon>Teleostei</taxon>
        <taxon>Ostariophysi</taxon>
        <taxon>Cypriniformes</taxon>
        <taxon>Xenocyprididae</taxon>
        <taxon>Xenocypridinae</taxon>
        <taxon>Culter</taxon>
    </lineage>
</organism>
<sequence>GRGLLKVRLGGSLSRIVTVNGSDCELKEVVIVDGTGKISVTLWDRFVSQAENGKSYSFKELSTRERDGSIRLCTGPTSAIEQIDDLEVPEGGGGGDGSKALF</sequence>
<evidence type="ECO:0000313" key="2">
    <source>
        <dbReference type="EMBL" id="KAK9977074.1"/>
    </source>
</evidence>